<keyword evidence="2" id="KW-0238">DNA-binding</keyword>
<name>A0A1H3HXP0_9PSEU</name>
<dbReference type="Proteomes" id="UP000199529">
    <property type="component" value="Unassembled WGS sequence"/>
</dbReference>
<dbReference type="InterPro" id="IPR009057">
    <property type="entry name" value="Homeodomain-like_sf"/>
</dbReference>
<dbReference type="EMBL" id="FNOK01000021">
    <property type="protein sequence ID" value="SDY19539.1"/>
    <property type="molecule type" value="Genomic_DNA"/>
</dbReference>
<dbReference type="PANTHER" id="PTHR46796">
    <property type="entry name" value="HTH-TYPE TRANSCRIPTIONAL ACTIVATOR RHAS-RELATED"/>
    <property type="match status" value="1"/>
</dbReference>
<dbReference type="AlphaFoldDB" id="A0A1H3HXP0"/>
<keyword evidence="1" id="KW-0805">Transcription regulation</keyword>
<dbReference type="InterPro" id="IPR018060">
    <property type="entry name" value="HTH_AraC"/>
</dbReference>
<dbReference type="STRING" id="418495.SAMN05216215_1021116"/>
<dbReference type="SMART" id="SM00342">
    <property type="entry name" value="HTH_ARAC"/>
    <property type="match status" value="1"/>
</dbReference>
<evidence type="ECO:0000313" key="6">
    <source>
        <dbReference type="Proteomes" id="UP000199529"/>
    </source>
</evidence>
<evidence type="ECO:0000256" key="2">
    <source>
        <dbReference type="ARBA" id="ARBA00023125"/>
    </source>
</evidence>
<protein>
    <submittedName>
        <fullName evidence="5">Transcriptional regulator, AraC family</fullName>
    </submittedName>
</protein>
<sequence length="324" mass="34860">MLSSPLRDFVITKSGNPVNLLHSAARLFGGAVTTSPLGPLAEGEHEVRGVAAADFAVGYFASSLAVRVGTAPGRDSYFVNLGLAGEISASRGGRQAVLSRARAGVFNPGDAQELRPNRPGTRFLGLRIDAGLVRRELAALTGRPTGSTVRFDLPLDLSEPRGRAVKLLIGSLIEQLDSDDPLFQREELQRSQLRCIVTALLLAQSHTHTAALRGVPRMPHPRALRAAVAFVEANLPEPISLGQIAEAAGCSARTISSAFREKLGTSPMGYVRNLRLDRIRHDILSTGDRVGEIAYRWGITHLGRFAGEYRSRFGELPSTTAARR</sequence>
<keyword evidence="6" id="KW-1185">Reference proteome</keyword>
<proteinExistence type="predicted"/>
<evidence type="ECO:0000256" key="1">
    <source>
        <dbReference type="ARBA" id="ARBA00023015"/>
    </source>
</evidence>
<dbReference type="InterPro" id="IPR018062">
    <property type="entry name" value="HTH_AraC-typ_CS"/>
</dbReference>
<reference evidence="6" key="1">
    <citation type="submission" date="2016-10" db="EMBL/GenBank/DDBJ databases">
        <authorList>
            <person name="Varghese N."/>
            <person name="Submissions S."/>
        </authorList>
    </citation>
    <scope>NUCLEOTIDE SEQUENCE [LARGE SCALE GENOMIC DNA]</scope>
    <source>
        <strain evidence="6">CGMCC 4.3530</strain>
    </source>
</reference>
<organism evidence="5 6">
    <name type="scientific">Saccharopolyspora shandongensis</name>
    <dbReference type="NCBI Taxonomy" id="418495"/>
    <lineage>
        <taxon>Bacteria</taxon>
        <taxon>Bacillati</taxon>
        <taxon>Actinomycetota</taxon>
        <taxon>Actinomycetes</taxon>
        <taxon>Pseudonocardiales</taxon>
        <taxon>Pseudonocardiaceae</taxon>
        <taxon>Saccharopolyspora</taxon>
    </lineage>
</organism>
<dbReference type="GO" id="GO:0043565">
    <property type="term" value="F:sequence-specific DNA binding"/>
    <property type="evidence" value="ECO:0007669"/>
    <property type="project" value="InterPro"/>
</dbReference>
<accession>A0A1H3HXP0</accession>
<dbReference type="InterPro" id="IPR035418">
    <property type="entry name" value="AraC-bd_2"/>
</dbReference>
<dbReference type="SUPFAM" id="SSF46689">
    <property type="entry name" value="Homeodomain-like"/>
    <property type="match status" value="1"/>
</dbReference>
<evidence type="ECO:0000259" key="4">
    <source>
        <dbReference type="PROSITE" id="PS01124"/>
    </source>
</evidence>
<dbReference type="PROSITE" id="PS00041">
    <property type="entry name" value="HTH_ARAC_FAMILY_1"/>
    <property type="match status" value="1"/>
</dbReference>
<keyword evidence="3" id="KW-0804">Transcription</keyword>
<dbReference type="Pfam" id="PF14525">
    <property type="entry name" value="AraC_binding_2"/>
    <property type="match status" value="1"/>
</dbReference>
<gene>
    <name evidence="5" type="ORF">SAMN05216215_1021116</name>
</gene>
<dbReference type="GO" id="GO:0003700">
    <property type="term" value="F:DNA-binding transcription factor activity"/>
    <property type="evidence" value="ECO:0007669"/>
    <property type="project" value="InterPro"/>
</dbReference>
<dbReference type="Gene3D" id="1.10.10.60">
    <property type="entry name" value="Homeodomain-like"/>
    <property type="match status" value="1"/>
</dbReference>
<dbReference type="PANTHER" id="PTHR46796:SF12">
    <property type="entry name" value="HTH-TYPE DNA-BINDING TRANSCRIPTIONAL ACTIVATOR EUTR"/>
    <property type="match status" value="1"/>
</dbReference>
<evidence type="ECO:0000256" key="3">
    <source>
        <dbReference type="ARBA" id="ARBA00023163"/>
    </source>
</evidence>
<dbReference type="RefSeq" id="WP_245761316.1">
    <property type="nucleotide sequence ID" value="NZ_FNOK01000021.1"/>
</dbReference>
<dbReference type="Pfam" id="PF12833">
    <property type="entry name" value="HTH_18"/>
    <property type="match status" value="1"/>
</dbReference>
<feature type="domain" description="HTH araC/xylS-type" evidence="4">
    <location>
        <begin position="225"/>
        <end position="323"/>
    </location>
</feature>
<dbReference type="InterPro" id="IPR050204">
    <property type="entry name" value="AraC_XylS_family_regulators"/>
</dbReference>
<evidence type="ECO:0000313" key="5">
    <source>
        <dbReference type="EMBL" id="SDY19539.1"/>
    </source>
</evidence>
<dbReference type="PROSITE" id="PS01124">
    <property type="entry name" value="HTH_ARAC_FAMILY_2"/>
    <property type="match status" value="1"/>
</dbReference>